<reference evidence="2" key="1">
    <citation type="journal article" date="2016" name="Ticks Tick Borne Dis.">
        <title>De novo assembly and annotation of the salivary gland transcriptome of Rhipicephalus appendiculatus male and female ticks during blood feeding.</title>
        <authorList>
            <person name="de Castro M.H."/>
            <person name="de Klerk D."/>
            <person name="Pienaar R."/>
            <person name="Latif A.A."/>
            <person name="Rees D.J."/>
            <person name="Mans B.J."/>
        </authorList>
    </citation>
    <scope>NUCLEOTIDE SEQUENCE</scope>
    <source>
        <tissue evidence="2">Salivary glands</tissue>
    </source>
</reference>
<protein>
    <submittedName>
        <fullName evidence="2">Tick salivary protein-SALP15</fullName>
    </submittedName>
</protein>
<dbReference type="EMBL" id="GEDV01007221">
    <property type="protein sequence ID" value="JAP81336.1"/>
    <property type="molecule type" value="Transcribed_RNA"/>
</dbReference>
<organism evidence="2">
    <name type="scientific">Rhipicephalus appendiculatus</name>
    <name type="common">Brown ear tick</name>
    <dbReference type="NCBI Taxonomy" id="34631"/>
    <lineage>
        <taxon>Eukaryota</taxon>
        <taxon>Metazoa</taxon>
        <taxon>Ecdysozoa</taxon>
        <taxon>Arthropoda</taxon>
        <taxon>Chelicerata</taxon>
        <taxon>Arachnida</taxon>
        <taxon>Acari</taxon>
        <taxon>Parasitiformes</taxon>
        <taxon>Ixodida</taxon>
        <taxon>Ixodoidea</taxon>
        <taxon>Ixodidae</taxon>
        <taxon>Rhipicephalinae</taxon>
        <taxon>Rhipicephalus</taxon>
        <taxon>Rhipicephalus</taxon>
    </lineage>
</organism>
<dbReference type="AlphaFoldDB" id="A0A131YT69"/>
<proteinExistence type="predicted"/>
<accession>A0A131YT69</accession>
<evidence type="ECO:0000313" key="2">
    <source>
        <dbReference type="EMBL" id="JAP81336.1"/>
    </source>
</evidence>
<name>A0A131YT69_RHIAP</name>
<keyword evidence="1" id="KW-0732">Signal</keyword>
<sequence>MTGWISLAFLVAIAYVSGNDLPLGCTRVTSSSFGNTSRPRFGLFCEKVNEKEHPNRIWIGLNLNMQNCSVCCAGKNTTGPNIHYQVSALSAASCKNRNTKGKATRKSARSNNK</sequence>
<evidence type="ECO:0000256" key="1">
    <source>
        <dbReference type="SAM" id="SignalP"/>
    </source>
</evidence>
<feature type="chain" id="PRO_5007286052" evidence="1">
    <location>
        <begin position="19"/>
        <end position="113"/>
    </location>
</feature>
<feature type="signal peptide" evidence="1">
    <location>
        <begin position="1"/>
        <end position="18"/>
    </location>
</feature>